<dbReference type="SMART" id="SM00248">
    <property type="entry name" value="ANK"/>
    <property type="match status" value="11"/>
</dbReference>
<feature type="repeat" description="ANK" evidence="2">
    <location>
        <begin position="565"/>
        <end position="597"/>
    </location>
</feature>
<feature type="domain" description="GPI inositol-deacylase winged helix" evidence="3">
    <location>
        <begin position="294"/>
        <end position="369"/>
    </location>
</feature>
<dbReference type="InterPro" id="IPR036770">
    <property type="entry name" value="Ankyrin_rpt-contain_sf"/>
</dbReference>
<comment type="caution">
    <text evidence="5">The sequence shown here is derived from an EMBL/GenBank/DDBJ whole genome shotgun (WGS) entry which is preliminary data.</text>
</comment>
<feature type="domain" description="Nephrocystin 3-like N-terminal" evidence="4">
    <location>
        <begin position="28"/>
        <end position="188"/>
    </location>
</feature>
<evidence type="ECO:0000259" key="3">
    <source>
        <dbReference type="Pfam" id="PF22939"/>
    </source>
</evidence>
<dbReference type="Pfam" id="PF22939">
    <property type="entry name" value="WHD_GPIID"/>
    <property type="match status" value="1"/>
</dbReference>
<keyword evidence="2" id="KW-0040">ANK repeat</keyword>
<gene>
    <name evidence="5" type="ORF">BDP27DRAFT_1301409</name>
</gene>
<feature type="repeat" description="ANK" evidence="2">
    <location>
        <begin position="502"/>
        <end position="531"/>
    </location>
</feature>
<evidence type="ECO:0000259" key="4">
    <source>
        <dbReference type="Pfam" id="PF24883"/>
    </source>
</evidence>
<keyword evidence="6" id="KW-1185">Reference proteome</keyword>
<sequence length="833" mass="91026">MEIKIHDWLRAPECSVNFQAAADKRTQGTGQWILEHSKYENWKETSNVLWIQGKAGSGKTILLTTIIQDLRETAPRNVWYHYFDFRDNTGLKSTYRGLLLSLLQQVGSNADGIHSELMNLFDRCKQGISTSQPTVCDLENVLRSILVDVGLGYIVMDAMDECQEKYEVYQWLNEVGGIPNLYMVITSRDHFEPRTGEIYYQISLNNSGIDQDITMHLDREIVKYGFKGKLQDEIRESLIVQAQGQFRWVDCQLKNLQKCGSPSSTRKALQKLPRDLEETYTEALEKAYESDDAENAHHILLWLTYAFEPLNIGQISTMLAVDLERENVEEEGQMDFKLHLILDSNLVTVDQNRTVLFAHASVKEFLMKSRNITTLFQINAVIAHEKLAQACLIYLMKFVSYDQYFQRKGHWGASITFGDYAVFNWPVHVRRVEEEDSESKVFKLIRSLLQGQLKQWVARYNPGYVAPAEPLHWAAALGLARSVDLLLEGEAEVNAQGGPWGNALQAAVHNGNESIVSVLLQNGAEVNALGGFYGNALYAAADNGNESLVRVLLQKGADVNARGGYHGSALQAAAIRDHEAIVKLLLEKGADVHTQGGLYRNALHAAAHNGGETIVRALLENGAEVNAQGGTYGSALQAAAVSSHEAIVSLLLENGAEPNVQGGYLGNALQAAALKSHENIVNFLLEKGAEVNAQGGYYGNALQAAANTGATAIVSLLLEKGADVNAQGGYYGNALQAGAGCGHEAVVALLLEKGADVDTQGGLYGNALQAAADKGDQAIVSLLIAKGAQVNIQGGRYGNALQAAAANGHETIVNLLLQEIFPMSTQGTYYDSS</sequence>
<dbReference type="Gene3D" id="1.25.40.20">
    <property type="entry name" value="Ankyrin repeat-containing domain"/>
    <property type="match status" value="3"/>
</dbReference>
<feature type="repeat" description="ANK" evidence="2">
    <location>
        <begin position="631"/>
        <end position="663"/>
    </location>
</feature>
<evidence type="ECO:0000256" key="2">
    <source>
        <dbReference type="PROSITE-ProRule" id="PRU00023"/>
    </source>
</evidence>
<dbReference type="Pfam" id="PF24883">
    <property type="entry name" value="NPHP3_N"/>
    <property type="match status" value="1"/>
</dbReference>
<feature type="repeat" description="ANK" evidence="2">
    <location>
        <begin position="535"/>
        <end position="564"/>
    </location>
</feature>
<dbReference type="SUPFAM" id="SSF48403">
    <property type="entry name" value="Ankyrin repeat"/>
    <property type="match status" value="1"/>
</dbReference>
<feature type="repeat" description="ANK" evidence="2">
    <location>
        <begin position="664"/>
        <end position="696"/>
    </location>
</feature>
<dbReference type="Gene3D" id="3.40.50.300">
    <property type="entry name" value="P-loop containing nucleotide triphosphate hydrolases"/>
    <property type="match status" value="1"/>
</dbReference>
<evidence type="ECO:0000313" key="5">
    <source>
        <dbReference type="EMBL" id="KAF9061011.1"/>
    </source>
</evidence>
<dbReference type="PROSITE" id="PS50297">
    <property type="entry name" value="ANK_REP_REGION"/>
    <property type="match status" value="5"/>
</dbReference>
<accession>A0A9P5P9X3</accession>
<dbReference type="SUPFAM" id="SSF52540">
    <property type="entry name" value="P-loop containing nucleoside triphosphate hydrolases"/>
    <property type="match status" value="1"/>
</dbReference>
<dbReference type="InterPro" id="IPR054471">
    <property type="entry name" value="GPIID_WHD"/>
</dbReference>
<protein>
    <submittedName>
        <fullName evidence="5">Ankyrin repeat-containing domain protein</fullName>
    </submittedName>
</protein>
<dbReference type="EMBL" id="JADNRY010000218">
    <property type="protein sequence ID" value="KAF9061011.1"/>
    <property type="molecule type" value="Genomic_DNA"/>
</dbReference>
<evidence type="ECO:0000313" key="6">
    <source>
        <dbReference type="Proteomes" id="UP000772434"/>
    </source>
</evidence>
<name>A0A9P5P9X3_9AGAR</name>
<dbReference type="PANTHER" id="PTHR46224">
    <property type="entry name" value="ANKYRIN REPEAT FAMILY PROTEIN"/>
    <property type="match status" value="1"/>
</dbReference>
<dbReference type="InterPro" id="IPR027417">
    <property type="entry name" value="P-loop_NTPase"/>
</dbReference>
<proteinExistence type="predicted"/>
<dbReference type="InterPro" id="IPR051616">
    <property type="entry name" value="Cul2-RING_E3_ligase_SR"/>
</dbReference>
<organism evidence="5 6">
    <name type="scientific">Rhodocollybia butyracea</name>
    <dbReference type="NCBI Taxonomy" id="206335"/>
    <lineage>
        <taxon>Eukaryota</taxon>
        <taxon>Fungi</taxon>
        <taxon>Dikarya</taxon>
        <taxon>Basidiomycota</taxon>
        <taxon>Agaricomycotina</taxon>
        <taxon>Agaricomycetes</taxon>
        <taxon>Agaricomycetidae</taxon>
        <taxon>Agaricales</taxon>
        <taxon>Marasmiineae</taxon>
        <taxon>Omphalotaceae</taxon>
        <taxon>Rhodocollybia</taxon>
    </lineage>
</organism>
<dbReference type="Proteomes" id="UP000772434">
    <property type="component" value="Unassembled WGS sequence"/>
</dbReference>
<reference evidence="5" key="1">
    <citation type="submission" date="2020-11" db="EMBL/GenBank/DDBJ databases">
        <authorList>
            <consortium name="DOE Joint Genome Institute"/>
            <person name="Ahrendt S."/>
            <person name="Riley R."/>
            <person name="Andreopoulos W."/>
            <person name="Labutti K."/>
            <person name="Pangilinan J."/>
            <person name="Ruiz-Duenas F.J."/>
            <person name="Barrasa J.M."/>
            <person name="Sanchez-Garcia M."/>
            <person name="Camarero S."/>
            <person name="Miyauchi S."/>
            <person name="Serrano A."/>
            <person name="Linde D."/>
            <person name="Babiker R."/>
            <person name="Drula E."/>
            <person name="Ayuso-Fernandez I."/>
            <person name="Pacheco R."/>
            <person name="Padilla G."/>
            <person name="Ferreira P."/>
            <person name="Barriuso J."/>
            <person name="Kellner H."/>
            <person name="Castanera R."/>
            <person name="Alfaro M."/>
            <person name="Ramirez L."/>
            <person name="Pisabarro A.G."/>
            <person name="Kuo A."/>
            <person name="Tritt A."/>
            <person name="Lipzen A."/>
            <person name="He G."/>
            <person name="Yan M."/>
            <person name="Ng V."/>
            <person name="Cullen D."/>
            <person name="Martin F."/>
            <person name="Rosso M.-N."/>
            <person name="Henrissat B."/>
            <person name="Hibbett D."/>
            <person name="Martinez A.T."/>
            <person name="Grigoriev I.V."/>
        </authorList>
    </citation>
    <scope>NUCLEOTIDE SEQUENCE</scope>
    <source>
        <strain evidence="5">AH 40177</strain>
    </source>
</reference>
<dbReference type="InterPro" id="IPR056884">
    <property type="entry name" value="NPHP3-like_N"/>
</dbReference>
<evidence type="ECO:0000256" key="1">
    <source>
        <dbReference type="ARBA" id="ARBA00022737"/>
    </source>
</evidence>
<dbReference type="Pfam" id="PF12796">
    <property type="entry name" value="Ank_2"/>
    <property type="match status" value="4"/>
</dbReference>
<dbReference type="PROSITE" id="PS50088">
    <property type="entry name" value="ANK_REPEAT"/>
    <property type="match status" value="7"/>
</dbReference>
<feature type="repeat" description="ANK" evidence="2">
    <location>
        <begin position="598"/>
        <end position="630"/>
    </location>
</feature>
<dbReference type="PANTHER" id="PTHR46224:SF64">
    <property type="entry name" value="IQ MOTIF AND ANKYRIN REPEAT DOMAIN-CONTAINING PROTEIN 1"/>
    <property type="match status" value="1"/>
</dbReference>
<dbReference type="InterPro" id="IPR002110">
    <property type="entry name" value="Ankyrin_rpt"/>
</dbReference>
<dbReference type="OrthoDB" id="4772757at2759"/>
<dbReference type="AlphaFoldDB" id="A0A9P5P9X3"/>
<feature type="repeat" description="ANK" evidence="2">
    <location>
        <begin position="697"/>
        <end position="729"/>
    </location>
</feature>
<keyword evidence="1" id="KW-0677">Repeat</keyword>